<dbReference type="SUPFAM" id="SSF53067">
    <property type="entry name" value="Actin-like ATPase domain"/>
    <property type="match status" value="1"/>
</dbReference>
<dbReference type="GO" id="GO:0047330">
    <property type="term" value="F:polyphosphate-glucose phosphotransferase activity"/>
    <property type="evidence" value="ECO:0007669"/>
    <property type="project" value="UniProtKB-EC"/>
</dbReference>
<evidence type="ECO:0000313" key="2">
    <source>
        <dbReference type="EMBL" id="CCM61899.1"/>
    </source>
</evidence>
<dbReference type="OrthoDB" id="849313at2"/>
<dbReference type="CDD" id="cd24058">
    <property type="entry name" value="ASKHA_NBD_ROK_PPGK"/>
    <property type="match status" value="1"/>
</dbReference>
<protein>
    <submittedName>
        <fullName evidence="2">Polyphosphate glucokinase</fullName>
        <ecNumber evidence="2">2.7.1.63</ecNumber>
    </submittedName>
</protein>
<dbReference type="Proteomes" id="UP000018291">
    <property type="component" value="Unassembled WGS sequence"/>
</dbReference>
<name>R4YVH8_9ACTN</name>
<dbReference type="PANTHER" id="PTHR18964:SF146">
    <property type="entry name" value="POLYPHOSPHATE GLUCOKINASE"/>
    <property type="match status" value="1"/>
</dbReference>
<dbReference type="PANTHER" id="PTHR18964">
    <property type="entry name" value="ROK (REPRESSOR, ORF, KINASE) FAMILY"/>
    <property type="match status" value="1"/>
</dbReference>
<comment type="caution">
    <text evidence="2">The sequence shown here is derived from an EMBL/GenBank/DDBJ whole genome shotgun (WGS) entry which is preliminary data.</text>
</comment>
<dbReference type="eggNOG" id="COG1940">
    <property type="taxonomic scope" value="Bacteria"/>
</dbReference>
<dbReference type="Pfam" id="PF00480">
    <property type="entry name" value="ROK"/>
    <property type="match status" value="2"/>
</dbReference>
<accession>R4YVH8</accession>
<dbReference type="STRING" id="1229780.BN381_10130"/>
<keyword evidence="2" id="KW-0808">Transferase</keyword>
<gene>
    <name evidence="2" type="primary">ppgK</name>
    <name evidence="2" type="ORF">BN381_10130</name>
</gene>
<keyword evidence="3" id="KW-1185">Reference proteome</keyword>
<dbReference type="EMBL" id="CANL01000001">
    <property type="protein sequence ID" value="CCM61899.1"/>
    <property type="molecule type" value="Genomic_DNA"/>
</dbReference>
<proteinExistence type="inferred from homology"/>
<dbReference type="EC" id="2.7.1.63" evidence="2"/>
<dbReference type="HOGENOM" id="CLU_065796_0_0_11"/>
<organism evidence="2 3">
    <name type="scientific">Candidatus Neomicrothrix parvicella RN1</name>
    <dbReference type="NCBI Taxonomy" id="1229780"/>
    <lineage>
        <taxon>Bacteria</taxon>
        <taxon>Bacillati</taxon>
        <taxon>Actinomycetota</taxon>
        <taxon>Acidimicrobiia</taxon>
        <taxon>Acidimicrobiales</taxon>
        <taxon>Microthrixaceae</taxon>
        <taxon>Candidatus Neomicrothrix</taxon>
    </lineage>
</organism>
<dbReference type="InterPro" id="IPR043129">
    <property type="entry name" value="ATPase_NBD"/>
</dbReference>
<dbReference type="NCBIfam" id="NF045942">
    <property type="entry name" value="PolPhglucPhase"/>
    <property type="match status" value="1"/>
</dbReference>
<sequence>MGIHPVIGVDVGGSGVKAALVDVERGELVSDRPRLETPQPATPDRVAHTVAQLVDGLGGSSVIGVTVPGVVSTGVVRTAANIDSTWIGTDACGLFSKQLGVPCTVINDADAAGLAEMRFGAGRGRDGVAIMVTLGTGIGSAVFVDGNLVPNTELGHLEFKGQVAEHYAAAAVRKAQHLTWEQWGRRVGHYLTMLTTLFSPELIVVGGGVSRKFDRFADEIAALVPTNTEVVPAALQNRAGIVGAALVAAGDR</sequence>
<dbReference type="Gene3D" id="3.30.420.40">
    <property type="match status" value="2"/>
</dbReference>
<dbReference type="InterPro" id="IPR000600">
    <property type="entry name" value="ROK"/>
</dbReference>
<keyword evidence="2" id="KW-0418">Kinase</keyword>
<evidence type="ECO:0000313" key="3">
    <source>
        <dbReference type="Proteomes" id="UP000018291"/>
    </source>
</evidence>
<comment type="similarity">
    <text evidence="1">Belongs to the ROK (NagC/XylR) family.</text>
</comment>
<evidence type="ECO:0000256" key="1">
    <source>
        <dbReference type="ARBA" id="ARBA00006479"/>
    </source>
</evidence>
<reference evidence="2 3" key="1">
    <citation type="journal article" date="2013" name="ISME J.">
        <title>Metabolic model for the filamentous 'Candidatus Microthrix parvicella' based on genomic and metagenomic analyses.</title>
        <authorList>
            <person name="Jon McIlroy S."/>
            <person name="Kristiansen R."/>
            <person name="Albertsen M."/>
            <person name="Michael Karst S."/>
            <person name="Rossetti S."/>
            <person name="Lund Nielsen J."/>
            <person name="Tandoi V."/>
            <person name="James Seviour R."/>
            <person name="Nielsen P.H."/>
        </authorList>
    </citation>
    <scope>NUCLEOTIDE SEQUENCE [LARGE SCALE GENOMIC DNA]</scope>
    <source>
        <strain evidence="2 3">RN1</strain>
    </source>
</reference>
<dbReference type="RefSeq" id="WP_012222777.1">
    <property type="nucleotide sequence ID" value="NZ_HG422565.1"/>
</dbReference>
<dbReference type="AlphaFoldDB" id="R4YVH8"/>